<feature type="compositionally biased region" description="Acidic residues" evidence="12">
    <location>
        <begin position="655"/>
        <end position="667"/>
    </location>
</feature>
<accession>W9C385</accession>
<evidence type="ECO:0000256" key="4">
    <source>
        <dbReference type="ARBA" id="ARBA00014458"/>
    </source>
</evidence>
<proteinExistence type="inferred from homology"/>
<evidence type="ECO:0000313" key="15">
    <source>
        <dbReference type="Proteomes" id="UP000019487"/>
    </source>
</evidence>
<feature type="region of interest" description="Disordered" evidence="12">
    <location>
        <begin position="577"/>
        <end position="606"/>
    </location>
</feature>
<dbReference type="GO" id="GO:0004309">
    <property type="term" value="F:exopolyphosphatase activity"/>
    <property type="evidence" value="ECO:0007669"/>
    <property type="project" value="TreeGrafter"/>
</dbReference>
<evidence type="ECO:0000256" key="11">
    <source>
        <dbReference type="ARBA" id="ARBA00023180"/>
    </source>
</evidence>
<dbReference type="Proteomes" id="UP000019487">
    <property type="component" value="Unassembled WGS sequence"/>
</dbReference>
<evidence type="ECO:0000259" key="13">
    <source>
        <dbReference type="Pfam" id="PF00149"/>
    </source>
</evidence>
<dbReference type="GO" id="GO:0000298">
    <property type="term" value="F:endopolyphosphatase activity"/>
    <property type="evidence" value="ECO:0007669"/>
    <property type="project" value="UniProtKB-EC"/>
</dbReference>
<gene>
    <name evidence="14" type="ORF">SBOR_8369</name>
</gene>
<feature type="compositionally biased region" description="Pro residues" evidence="12">
    <location>
        <begin position="536"/>
        <end position="548"/>
    </location>
</feature>
<dbReference type="GO" id="GO:0006798">
    <property type="term" value="P:polyphosphate catabolic process"/>
    <property type="evidence" value="ECO:0007669"/>
    <property type="project" value="TreeGrafter"/>
</dbReference>
<dbReference type="GO" id="GO:0005774">
    <property type="term" value="C:vacuolar membrane"/>
    <property type="evidence" value="ECO:0007669"/>
    <property type="project" value="UniProtKB-SubCell"/>
</dbReference>
<dbReference type="AlphaFoldDB" id="W9C385"/>
<dbReference type="InterPro" id="IPR004843">
    <property type="entry name" value="Calcineurin-like_PHP"/>
</dbReference>
<comment type="subcellular location">
    <subcellularLocation>
        <location evidence="1">Vacuole membrane</location>
        <topology evidence="1">Single-pass type II membrane protein</topology>
    </subcellularLocation>
</comment>
<dbReference type="EMBL" id="AYSA01000524">
    <property type="protein sequence ID" value="ESZ91247.1"/>
    <property type="molecule type" value="Genomic_DNA"/>
</dbReference>
<evidence type="ECO:0000256" key="6">
    <source>
        <dbReference type="ARBA" id="ARBA00022692"/>
    </source>
</evidence>
<feature type="region of interest" description="Disordered" evidence="12">
    <location>
        <begin position="506"/>
        <end position="549"/>
    </location>
</feature>
<feature type="region of interest" description="Disordered" evidence="12">
    <location>
        <begin position="403"/>
        <end position="422"/>
    </location>
</feature>
<dbReference type="InterPro" id="IPR012358">
    <property type="entry name" value="EndopolyPtase_N1"/>
</dbReference>
<reference evidence="14 15" key="1">
    <citation type="journal article" date="2014" name="Genome Announc.">
        <title>Draft genome sequence of Sclerotinia borealis, a psychrophilic plant pathogenic fungus.</title>
        <authorList>
            <person name="Mardanov A.V."/>
            <person name="Beletsky A.V."/>
            <person name="Kadnikov V.V."/>
            <person name="Ignatov A.N."/>
            <person name="Ravin N.V."/>
        </authorList>
    </citation>
    <scope>NUCLEOTIDE SEQUENCE [LARGE SCALE GENOMIC DNA]</scope>
    <source>
        <strain evidence="15">F-4157</strain>
    </source>
</reference>
<evidence type="ECO:0000256" key="3">
    <source>
        <dbReference type="ARBA" id="ARBA00012459"/>
    </source>
</evidence>
<evidence type="ECO:0000256" key="9">
    <source>
        <dbReference type="ARBA" id="ARBA00022989"/>
    </source>
</evidence>
<feature type="compositionally biased region" description="Basic and acidic residues" evidence="12">
    <location>
        <begin position="645"/>
        <end position="654"/>
    </location>
</feature>
<keyword evidence="7" id="KW-0378">Hydrolase</keyword>
<dbReference type="OrthoDB" id="348678at2759"/>
<organism evidence="14 15">
    <name type="scientific">Sclerotinia borealis (strain F-4128)</name>
    <dbReference type="NCBI Taxonomy" id="1432307"/>
    <lineage>
        <taxon>Eukaryota</taxon>
        <taxon>Fungi</taxon>
        <taxon>Dikarya</taxon>
        <taxon>Ascomycota</taxon>
        <taxon>Pezizomycotina</taxon>
        <taxon>Leotiomycetes</taxon>
        <taxon>Helotiales</taxon>
        <taxon>Sclerotiniaceae</taxon>
        <taxon>Sclerotinia</taxon>
    </lineage>
</organism>
<keyword evidence="8" id="KW-0735">Signal-anchor</keyword>
<feature type="compositionally biased region" description="Basic and acidic residues" evidence="12">
    <location>
        <begin position="687"/>
        <end position="696"/>
    </location>
</feature>
<evidence type="ECO:0000256" key="10">
    <source>
        <dbReference type="ARBA" id="ARBA00023136"/>
    </source>
</evidence>
<evidence type="ECO:0000256" key="12">
    <source>
        <dbReference type="SAM" id="MobiDB-lite"/>
    </source>
</evidence>
<sequence>MRINAIYIAVCLLQNSPAVDAKPLGTSQSSLQVPLEDLDPTHHQQASSKRLHGRFLHITDLHQDPHYKAFSSTDEDDACHRGKGTAGTYGAETSDCDTPHTLVDATFKWIKENVRDSVDFVVWTGDSARHDSDEKIPRIQSEVLDTNRKIADKFLETFGDGEDLSIPVISTFGNNDILPHNILLSGPNKWLKTYTDIWDKFIPEEQRHGFQRGGWYYVEVIPKKLAVFSLNTLYFFSHNAAVDGCALRSEPGYEHMEWLRIQLQFMRDRGMKVILTGHVPPARTDSKSLWDETCWQKYTLWLQQYRDIIIGGLYGHMNIDHFMIHDTKDIDLLLFGGKSVAPPRALMDDEFTIQSAGDYLEDLREDWSVLPNPKNLPISMDIGEEDLDYSELYNASDEKKIKKDKKGKKSKKDKKKDKKRKELKKFGGPWGERFIVTNVGPSIVPNYFPTLRVIEYNITGLDDTATWSDSLVESSEQIDWLDQEDEDRFNVDANVDSTDYIYANDDNASAEKKKKHHKDKKKIKNPTPSNPGFIIPSPPSKDAPPGPAYSPQSLTLLGYTQYFANLTYINNLEMTSEESDDEIDTEKWRNGKHGGKVPKDDDPNPRAFHYQVEYDTFTDPIYKLKDMTVKSYLKLAHRIGKYKPQKGDRVKDGDILEEPEVYEDDIENRDNDKKPAYIPEDESIEDPENHDIDAEKKKPKKHKKKKHHRKQKEKNRVWLSFVQRAFVGTLDEDDIKAFDDEFERHAEESLNPIPHRVDDVHGLEL</sequence>
<name>W9C385_SCLBF</name>
<evidence type="ECO:0000256" key="7">
    <source>
        <dbReference type="ARBA" id="ARBA00022801"/>
    </source>
</evidence>
<dbReference type="GO" id="GO:0000324">
    <property type="term" value="C:fungal-type vacuole"/>
    <property type="evidence" value="ECO:0007669"/>
    <property type="project" value="TreeGrafter"/>
</dbReference>
<dbReference type="SUPFAM" id="SSF56300">
    <property type="entry name" value="Metallo-dependent phosphatases"/>
    <property type="match status" value="1"/>
</dbReference>
<dbReference type="FunFam" id="3.60.21.10:FF:000082">
    <property type="entry name" value="Endopolyphosphatase"/>
    <property type="match status" value="1"/>
</dbReference>
<keyword evidence="6" id="KW-0812">Transmembrane</keyword>
<dbReference type="Gene3D" id="3.60.21.10">
    <property type="match status" value="1"/>
</dbReference>
<evidence type="ECO:0000256" key="8">
    <source>
        <dbReference type="ARBA" id="ARBA00022968"/>
    </source>
</evidence>
<dbReference type="PANTHER" id="PTHR10340">
    <property type="entry name" value="SPHINGOMYELIN PHOSPHODIESTERASE"/>
    <property type="match status" value="1"/>
</dbReference>
<keyword evidence="5" id="KW-0926">Vacuole</keyword>
<dbReference type="GO" id="GO:0008081">
    <property type="term" value="F:phosphoric diester hydrolase activity"/>
    <property type="evidence" value="ECO:0007669"/>
    <property type="project" value="TreeGrafter"/>
</dbReference>
<feature type="region of interest" description="Disordered" evidence="12">
    <location>
        <begin position="643"/>
        <end position="715"/>
    </location>
</feature>
<dbReference type="Pfam" id="PF00149">
    <property type="entry name" value="Metallophos"/>
    <property type="match status" value="1"/>
</dbReference>
<feature type="compositionally biased region" description="Basic residues" evidence="12">
    <location>
        <begin position="512"/>
        <end position="524"/>
    </location>
</feature>
<feature type="compositionally biased region" description="Basic residues" evidence="12">
    <location>
        <begin position="697"/>
        <end position="713"/>
    </location>
</feature>
<dbReference type="STRING" id="1432307.W9C385"/>
<comment type="similarity">
    <text evidence="2">Belongs to the endopolyphosphatase PPN1 family.</text>
</comment>
<comment type="caution">
    <text evidence="14">The sequence shown here is derived from an EMBL/GenBank/DDBJ whole genome shotgun (WGS) entry which is preliminary data.</text>
</comment>
<protein>
    <recommendedName>
        <fullName evidence="4">Endopolyphosphatase</fullName>
        <ecNumber evidence="3">3.6.1.10</ecNumber>
    </recommendedName>
</protein>
<dbReference type="EC" id="3.6.1.10" evidence="3"/>
<keyword evidence="10" id="KW-0472">Membrane</keyword>
<dbReference type="HOGENOM" id="CLU_013424_1_1_1"/>
<keyword evidence="15" id="KW-1185">Reference proteome</keyword>
<keyword evidence="11" id="KW-0325">Glycoprotein</keyword>
<evidence type="ECO:0000256" key="5">
    <source>
        <dbReference type="ARBA" id="ARBA00022554"/>
    </source>
</evidence>
<evidence type="ECO:0000256" key="2">
    <source>
        <dbReference type="ARBA" id="ARBA00010399"/>
    </source>
</evidence>
<evidence type="ECO:0000313" key="14">
    <source>
        <dbReference type="EMBL" id="ESZ91247.1"/>
    </source>
</evidence>
<keyword evidence="9" id="KW-1133">Transmembrane helix</keyword>
<dbReference type="PIRSF" id="PIRSF027093">
    <property type="entry name" value="EndopolyPtase_N1"/>
    <property type="match status" value="1"/>
</dbReference>
<feature type="domain" description="Calcineurin-like phosphoesterase" evidence="13">
    <location>
        <begin position="54"/>
        <end position="312"/>
    </location>
</feature>
<dbReference type="PANTHER" id="PTHR10340:SF55">
    <property type="entry name" value="ENDOPOLYPHOSPHATASE"/>
    <property type="match status" value="1"/>
</dbReference>
<dbReference type="InterPro" id="IPR029052">
    <property type="entry name" value="Metallo-depent_PP-like"/>
</dbReference>
<evidence type="ECO:0000256" key="1">
    <source>
        <dbReference type="ARBA" id="ARBA00004576"/>
    </source>
</evidence>